<dbReference type="InterPro" id="IPR001633">
    <property type="entry name" value="EAL_dom"/>
</dbReference>
<feature type="domain" description="EAL" evidence="1">
    <location>
        <begin position="1"/>
        <end position="186"/>
    </location>
</feature>
<evidence type="ECO:0000313" key="2">
    <source>
        <dbReference type="EMBL" id="EEG09710.1"/>
    </source>
</evidence>
<dbReference type="SUPFAM" id="SSF141868">
    <property type="entry name" value="EAL domain-like"/>
    <property type="match status" value="1"/>
</dbReference>
<protein>
    <submittedName>
        <fullName evidence="2">Diguanylate phosphodiesterase</fullName>
    </submittedName>
</protein>
<comment type="caution">
    <text evidence="2">The sequence shown here is derived from an EMBL/GenBank/DDBJ whole genome shotgun (WGS) entry which is preliminary data.</text>
</comment>
<dbReference type="EMBL" id="ACIS01000002">
    <property type="protein sequence ID" value="EEG09710.1"/>
    <property type="molecule type" value="Genomic_DNA"/>
</dbReference>
<dbReference type="Gene3D" id="3.20.20.450">
    <property type="entry name" value="EAL domain"/>
    <property type="match status" value="1"/>
</dbReference>
<dbReference type="AlphaFoldDB" id="B9Z0V4"/>
<evidence type="ECO:0000313" key="3">
    <source>
        <dbReference type="Proteomes" id="UP000003165"/>
    </source>
</evidence>
<dbReference type="GO" id="GO:0071111">
    <property type="term" value="F:cyclic-guanylate-specific phosphodiesterase activity"/>
    <property type="evidence" value="ECO:0007669"/>
    <property type="project" value="InterPro"/>
</dbReference>
<sequence>MFDALHHSPFTLFQVELLAKRFQIAAAPLEGLLFLNVDPDAFMQPVSDERRHPMLALFESPQRLVVEIIENSSVQEAHLSQRLAEILKAHGVRLALDDIGSPESMLSLTLLGGVDYFKFDRSWLARRGDPAGMRLLKALLGYARELGKQCVLEGVETEQDLELARELEVDLVQGFLFRERFRLVRA</sequence>
<dbReference type="PANTHER" id="PTHR33121:SF76">
    <property type="entry name" value="SIGNALING PROTEIN"/>
    <property type="match status" value="1"/>
</dbReference>
<reference evidence="2 3" key="1">
    <citation type="submission" date="2009-02" db="EMBL/GenBank/DDBJ databases">
        <title>Sequencing of the draft genome and assembly of Lutiella nitroferrum 2002.</title>
        <authorList>
            <consortium name="US DOE Joint Genome Institute (JGI-PGF)"/>
            <person name="Lucas S."/>
            <person name="Copeland A."/>
            <person name="Lapidus A."/>
            <person name="Glavina del Rio T."/>
            <person name="Tice H."/>
            <person name="Bruce D."/>
            <person name="Goodwin L."/>
            <person name="Pitluck S."/>
            <person name="Larimer F."/>
            <person name="Land M.L."/>
            <person name="Hauser L."/>
            <person name="Coates J.D."/>
        </authorList>
    </citation>
    <scope>NUCLEOTIDE SEQUENCE [LARGE SCALE GENOMIC DNA]</scope>
    <source>
        <strain evidence="2 3">2002</strain>
    </source>
</reference>
<dbReference type="InterPro" id="IPR050706">
    <property type="entry name" value="Cyclic-di-GMP_PDE-like"/>
</dbReference>
<dbReference type="CDD" id="cd01948">
    <property type="entry name" value="EAL"/>
    <property type="match status" value="1"/>
</dbReference>
<proteinExistence type="predicted"/>
<keyword evidence="3" id="KW-1185">Reference proteome</keyword>
<dbReference type="PROSITE" id="PS50883">
    <property type="entry name" value="EAL"/>
    <property type="match status" value="1"/>
</dbReference>
<dbReference type="Pfam" id="PF00563">
    <property type="entry name" value="EAL"/>
    <property type="match status" value="1"/>
</dbReference>
<organism evidence="2 3">
    <name type="scientific">Pseudogulbenkiania ferrooxidans 2002</name>
    <dbReference type="NCBI Taxonomy" id="279714"/>
    <lineage>
        <taxon>Bacteria</taxon>
        <taxon>Pseudomonadati</taxon>
        <taxon>Pseudomonadota</taxon>
        <taxon>Betaproteobacteria</taxon>
        <taxon>Neisseriales</taxon>
        <taxon>Chromobacteriaceae</taxon>
        <taxon>Pseudogulbenkiania</taxon>
    </lineage>
</organism>
<dbReference type="eggNOG" id="COG2200">
    <property type="taxonomic scope" value="Bacteria"/>
</dbReference>
<dbReference type="PANTHER" id="PTHR33121">
    <property type="entry name" value="CYCLIC DI-GMP PHOSPHODIESTERASE PDEF"/>
    <property type="match status" value="1"/>
</dbReference>
<dbReference type="SMART" id="SM00052">
    <property type="entry name" value="EAL"/>
    <property type="match status" value="1"/>
</dbReference>
<name>B9Z0V4_9NEIS</name>
<dbReference type="Proteomes" id="UP000003165">
    <property type="component" value="Unassembled WGS sequence"/>
</dbReference>
<evidence type="ECO:0000259" key="1">
    <source>
        <dbReference type="PROSITE" id="PS50883"/>
    </source>
</evidence>
<dbReference type="InterPro" id="IPR035919">
    <property type="entry name" value="EAL_sf"/>
</dbReference>
<gene>
    <name evidence="2" type="ORF">FuraDRAFT_0726</name>
</gene>
<accession>B9Z0V4</accession>